<keyword evidence="3 5" id="KW-0238">DNA-binding</keyword>
<evidence type="ECO:0000259" key="6">
    <source>
        <dbReference type="PROSITE" id="PS51898"/>
    </source>
</evidence>
<dbReference type="CDD" id="cd01185">
    <property type="entry name" value="INTN1_C_like"/>
    <property type="match status" value="1"/>
</dbReference>
<dbReference type="AlphaFoldDB" id="A0A1M5K1J4"/>
<dbReference type="Pfam" id="PF17293">
    <property type="entry name" value="Arm-DNA-bind_5"/>
    <property type="match status" value="1"/>
</dbReference>
<dbReference type="EMBL" id="FQUS01000029">
    <property type="protein sequence ID" value="SHG46410.1"/>
    <property type="molecule type" value="Genomic_DNA"/>
</dbReference>
<proteinExistence type="inferred from homology"/>
<dbReference type="PANTHER" id="PTHR30349:SF64">
    <property type="entry name" value="PROPHAGE INTEGRASE INTD-RELATED"/>
    <property type="match status" value="1"/>
</dbReference>
<dbReference type="STRING" id="1194090.SAMN05443144_12914"/>
<evidence type="ECO:0000256" key="5">
    <source>
        <dbReference type="PROSITE-ProRule" id="PRU01248"/>
    </source>
</evidence>
<evidence type="ECO:0000259" key="7">
    <source>
        <dbReference type="PROSITE" id="PS51900"/>
    </source>
</evidence>
<dbReference type="InterPro" id="IPR010998">
    <property type="entry name" value="Integrase_recombinase_N"/>
</dbReference>
<dbReference type="GO" id="GO:0015074">
    <property type="term" value="P:DNA integration"/>
    <property type="evidence" value="ECO:0007669"/>
    <property type="project" value="UniProtKB-KW"/>
</dbReference>
<dbReference type="GO" id="GO:0006310">
    <property type="term" value="P:DNA recombination"/>
    <property type="evidence" value="ECO:0007669"/>
    <property type="project" value="UniProtKB-KW"/>
</dbReference>
<gene>
    <name evidence="8" type="ORF">SAMN05443144_12914</name>
</gene>
<comment type="similarity">
    <text evidence="1">Belongs to the 'phage' integrase family.</text>
</comment>
<name>A0A1M5K1J4_9BACT</name>
<dbReference type="InterPro" id="IPR011010">
    <property type="entry name" value="DNA_brk_join_enz"/>
</dbReference>
<dbReference type="PROSITE" id="PS51900">
    <property type="entry name" value="CB"/>
    <property type="match status" value="1"/>
</dbReference>
<evidence type="ECO:0000256" key="4">
    <source>
        <dbReference type="ARBA" id="ARBA00023172"/>
    </source>
</evidence>
<keyword evidence="9" id="KW-1185">Reference proteome</keyword>
<dbReference type="PANTHER" id="PTHR30349">
    <property type="entry name" value="PHAGE INTEGRASE-RELATED"/>
    <property type="match status" value="1"/>
</dbReference>
<dbReference type="Proteomes" id="UP000184041">
    <property type="component" value="Unassembled WGS sequence"/>
</dbReference>
<reference evidence="8 9" key="1">
    <citation type="submission" date="2016-11" db="EMBL/GenBank/DDBJ databases">
        <authorList>
            <person name="Jaros S."/>
            <person name="Januszkiewicz K."/>
            <person name="Wedrychowicz H."/>
        </authorList>
    </citation>
    <scope>NUCLEOTIDE SEQUENCE [LARGE SCALE GENOMIC DNA]</scope>
    <source>
        <strain evidence="8 9">DSM 21986</strain>
    </source>
</reference>
<dbReference type="GO" id="GO:0003677">
    <property type="term" value="F:DNA binding"/>
    <property type="evidence" value="ECO:0007669"/>
    <property type="project" value="UniProtKB-UniRule"/>
</dbReference>
<feature type="domain" description="Tyr recombinase" evidence="6">
    <location>
        <begin position="211"/>
        <end position="434"/>
    </location>
</feature>
<dbReference type="PROSITE" id="PS51898">
    <property type="entry name" value="TYR_RECOMBINASE"/>
    <property type="match status" value="1"/>
</dbReference>
<feature type="domain" description="Core-binding (CB)" evidence="7">
    <location>
        <begin position="103"/>
        <end position="189"/>
    </location>
</feature>
<dbReference type="InterPro" id="IPR002104">
    <property type="entry name" value="Integrase_catalytic"/>
</dbReference>
<dbReference type="InterPro" id="IPR035386">
    <property type="entry name" value="Arm-DNA-bind_5"/>
</dbReference>
<keyword evidence="4" id="KW-0233">DNA recombination</keyword>
<organism evidence="8 9">
    <name type="scientific">Fodinibius roseus</name>
    <dbReference type="NCBI Taxonomy" id="1194090"/>
    <lineage>
        <taxon>Bacteria</taxon>
        <taxon>Pseudomonadati</taxon>
        <taxon>Balneolota</taxon>
        <taxon>Balneolia</taxon>
        <taxon>Balneolales</taxon>
        <taxon>Balneolaceae</taxon>
        <taxon>Fodinibius</taxon>
    </lineage>
</organism>
<evidence type="ECO:0000313" key="9">
    <source>
        <dbReference type="Proteomes" id="UP000184041"/>
    </source>
</evidence>
<evidence type="ECO:0000313" key="8">
    <source>
        <dbReference type="EMBL" id="SHG46410.1"/>
    </source>
</evidence>
<dbReference type="InterPro" id="IPR013762">
    <property type="entry name" value="Integrase-like_cat_sf"/>
</dbReference>
<dbReference type="InterPro" id="IPR025269">
    <property type="entry name" value="SAM-like_dom"/>
</dbReference>
<dbReference type="OrthoDB" id="892893at2"/>
<evidence type="ECO:0000256" key="2">
    <source>
        <dbReference type="ARBA" id="ARBA00022908"/>
    </source>
</evidence>
<dbReference type="InterPro" id="IPR044068">
    <property type="entry name" value="CB"/>
</dbReference>
<dbReference type="InterPro" id="IPR050090">
    <property type="entry name" value="Tyrosine_recombinase_XerCD"/>
</dbReference>
<keyword evidence="2" id="KW-0229">DNA integration</keyword>
<protein>
    <submittedName>
        <fullName evidence="8">Site-specific recombinase XerD</fullName>
    </submittedName>
</protein>
<evidence type="ECO:0000256" key="3">
    <source>
        <dbReference type="ARBA" id="ARBA00023125"/>
    </source>
</evidence>
<dbReference type="SUPFAM" id="SSF56349">
    <property type="entry name" value="DNA breaking-rejoining enzymes"/>
    <property type="match status" value="1"/>
</dbReference>
<dbReference type="Gene3D" id="1.10.443.10">
    <property type="entry name" value="Intergrase catalytic core"/>
    <property type="match status" value="1"/>
</dbReference>
<dbReference type="Pfam" id="PF00589">
    <property type="entry name" value="Phage_integrase"/>
    <property type="match status" value="1"/>
</dbReference>
<accession>A0A1M5K1J4</accession>
<dbReference type="RefSeq" id="WP_073068044.1">
    <property type="nucleotide sequence ID" value="NZ_FQUS01000029.1"/>
</dbReference>
<dbReference type="Pfam" id="PF13102">
    <property type="entry name" value="Phage_int_SAM_5"/>
    <property type="match status" value="1"/>
</dbReference>
<dbReference type="Gene3D" id="1.10.150.130">
    <property type="match status" value="1"/>
</dbReference>
<sequence length="438" mass="51711">MGLTINFTLLKRRQRDDGTIPIYLRITENRKSSYRSTGFWVKQKDWDNKEQEVKGSHRRYKHINIKLRRLYREVETVRDDLEINGNLSKDTLLDAISEDKDNRSIINQGEIYRTYLQDEDRYWARRHFKVVLGNLKSFIKDRKKPDQLNNLDSQWIEDFQDYLLTEVGNANNTVRKKIQRLKGMTDWLFKNEEIKQDPFSRVDKVEPKRTSNKIKLSFDQISAIENLNLEKGSKVWHTRNYFMYSFYNAGIRFGDLCCLTWGNLIDGRLVYAMNKTGKQKSINQLPPMYQLLLHYVTNCGQYIILSRRDPKDTLQKAVDPMDLLMPMIHQYAQSHANEYIFPILDEHYEDPMELRRKISSKNVQANKRLKIIAGKAGIQANISFHVSRHSFAHYALKKGMDLYAISKALGHSDLKVTEEYLKTFDEELLDKSMNKLFS</sequence>
<evidence type="ECO:0000256" key="1">
    <source>
        <dbReference type="ARBA" id="ARBA00008857"/>
    </source>
</evidence>